<gene>
    <name evidence="1" type="ORF">FOB51_16640</name>
</gene>
<protein>
    <submittedName>
        <fullName evidence="1">Uncharacterized protein</fullName>
    </submittedName>
</protein>
<reference evidence="1 2" key="1">
    <citation type="submission" date="2019-09" db="EMBL/GenBank/DDBJ databases">
        <title>FDA dAtabase for Regulatory Grade micrObial Sequences (FDA-ARGOS): Supporting development and validation of Infectious Disease Dx tests.</title>
        <authorList>
            <person name="Sciortino C."/>
            <person name="Tallon L."/>
            <person name="Sadzewicz L."/>
            <person name="Vavikolanu K."/>
            <person name="Mehta A."/>
            <person name="Aluvathingal J."/>
            <person name="Nadendla S."/>
            <person name="Nandy P."/>
            <person name="Geyer C."/>
            <person name="Yan Y."/>
            <person name="Sichtig H."/>
        </authorList>
    </citation>
    <scope>NUCLEOTIDE SEQUENCE [LARGE SCALE GENOMIC DNA]</scope>
    <source>
        <strain evidence="1 2">FDAARGOS_643</strain>
    </source>
</reference>
<dbReference type="RefSeq" id="WP_150351247.1">
    <property type="nucleotide sequence ID" value="NZ_CP038095.1"/>
</dbReference>
<evidence type="ECO:0000313" key="1">
    <source>
        <dbReference type="EMBL" id="QEU09496.1"/>
    </source>
</evidence>
<organism evidence="1 2">
    <name type="scientific">Paracoccus yeei</name>
    <dbReference type="NCBI Taxonomy" id="147645"/>
    <lineage>
        <taxon>Bacteria</taxon>
        <taxon>Pseudomonadati</taxon>
        <taxon>Pseudomonadota</taxon>
        <taxon>Alphaproteobacteria</taxon>
        <taxon>Rhodobacterales</taxon>
        <taxon>Paracoccaceae</taxon>
        <taxon>Paracoccus</taxon>
    </lineage>
</organism>
<name>A0A5P2QVU9_9RHOB</name>
<dbReference type="AlphaFoldDB" id="A0A5P2QVU9"/>
<dbReference type="Proteomes" id="UP000324507">
    <property type="component" value="Chromosome"/>
</dbReference>
<proteinExistence type="predicted"/>
<sequence>MAYRDAADEINDAYDFKIEYWGKQILRRNGARRKVNGERIDDPHLKVDGETIEIIGILHGDAAHEAALGFRRPGP</sequence>
<evidence type="ECO:0000313" key="2">
    <source>
        <dbReference type="Proteomes" id="UP000324507"/>
    </source>
</evidence>
<dbReference type="EMBL" id="CP044081">
    <property type="protein sequence ID" value="QEU09496.1"/>
    <property type="molecule type" value="Genomic_DNA"/>
</dbReference>
<accession>A0A5P2QVU9</accession>